<keyword evidence="2" id="KW-0813">Transport</keyword>
<dbReference type="Pfam" id="PF13458">
    <property type="entry name" value="Peripla_BP_6"/>
    <property type="match status" value="1"/>
</dbReference>
<feature type="signal peptide" evidence="5">
    <location>
        <begin position="1"/>
        <end position="25"/>
    </location>
</feature>
<evidence type="ECO:0000256" key="4">
    <source>
        <dbReference type="ARBA" id="ARBA00022970"/>
    </source>
</evidence>
<gene>
    <name evidence="7" type="primary">braC_1</name>
    <name evidence="7" type="ORF">NCTC10684_00570</name>
</gene>
<accession>A0A380WG92</accession>
<evidence type="ECO:0000256" key="5">
    <source>
        <dbReference type="SAM" id="SignalP"/>
    </source>
</evidence>
<comment type="similarity">
    <text evidence="1">Belongs to the leucine-binding protein family.</text>
</comment>
<dbReference type="CDD" id="cd06346">
    <property type="entry name" value="PBP1_ABC_ligand_binding-like"/>
    <property type="match status" value="1"/>
</dbReference>
<organism evidence="7 8">
    <name type="scientific">Aminobacter aminovorans</name>
    <name type="common">Chelatobacter heintzii</name>
    <dbReference type="NCBI Taxonomy" id="83263"/>
    <lineage>
        <taxon>Bacteria</taxon>
        <taxon>Pseudomonadati</taxon>
        <taxon>Pseudomonadota</taxon>
        <taxon>Alphaproteobacteria</taxon>
        <taxon>Hyphomicrobiales</taxon>
        <taxon>Phyllobacteriaceae</taxon>
        <taxon>Aminobacter</taxon>
    </lineage>
</organism>
<keyword evidence="3 5" id="KW-0732">Signal</keyword>
<evidence type="ECO:0000256" key="1">
    <source>
        <dbReference type="ARBA" id="ARBA00010062"/>
    </source>
</evidence>
<dbReference type="InterPro" id="IPR051010">
    <property type="entry name" value="BCAA_transport"/>
</dbReference>
<dbReference type="PANTHER" id="PTHR30483:SF6">
    <property type="entry name" value="PERIPLASMIC BINDING PROTEIN OF ABC TRANSPORTER FOR NATURAL AMINO ACIDS"/>
    <property type="match status" value="1"/>
</dbReference>
<evidence type="ECO:0000313" key="8">
    <source>
        <dbReference type="Proteomes" id="UP000254701"/>
    </source>
</evidence>
<evidence type="ECO:0000313" key="7">
    <source>
        <dbReference type="EMBL" id="SUU87372.1"/>
    </source>
</evidence>
<sequence>MNKTKGLMLASLLAATAFSTTSAMAEDAACPVKIGGVLSLTGSMGAVGKNIANSAQLAIANINEGGGVKGCQVEFVLRDDQGQPNVGVDAAKYLVDVEGVKALSASIGSGVTIPILTSVAAPSQIPQIACCASAPTLTTLAQEGKTGGFFFRTFPGVKNLAYPPAKIAADRGLKRIAMIYVNTDYGASLVKDFTKATEKFGGQVVKAVAFNENQASYRAEVSAALAEKPDAMFLVAFPQDGATIAREWISLGGSQELILNNALRSPDFVKAVGAKYLNKAFGTDNASAESPSLEQFKAAFKAAHNASADGPGISNEYDAVTILGLAMNIAPDLKGASIRDAIRKTQAPDGEAIGTGPAEFKKALELIKAGKPIKYVGALGPIEFDVNGDISGPALSWHIEGEELVIDKTIGNEDMKKLFAEIDG</sequence>
<dbReference type="SUPFAM" id="SSF53822">
    <property type="entry name" value="Periplasmic binding protein-like I"/>
    <property type="match status" value="1"/>
</dbReference>
<evidence type="ECO:0000256" key="3">
    <source>
        <dbReference type="ARBA" id="ARBA00022729"/>
    </source>
</evidence>
<dbReference type="InterPro" id="IPR000709">
    <property type="entry name" value="Leu_Ile_Val-bd"/>
</dbReference>
<keyword evidence="4" id="KW-0029">Amino-acid transport</keyword>
<dbReference type="GO" id="GO:0006865">
    <property type="term" value="P:amino acid transport"/>
    <property type="evidence" value="ECO:0007669"/>
    <property type="project" value="UniProtKB-KW"/>
</dbReference>
<evidence type="ECO:0000256" key="2">
    <source>
        <dbReference type="ARBA" id="ARBA00022448"/>
    </source>
</evidence>
<dbReference type="InterPro" id="IPR028082">
    <property type="entry name" value="Peripla_BP_I"/>
</dbReference>
<reference evidence="7 8" key="1">
    <citation type="submission" date="2018-06" db="EMBL/GenBank/DDBJ databases">
        <authorList>
            <consortium name="Pathogen Informatics"/>
            <person name="Doyle S."/>
        </authorList>
    </citation>
    <scope>NUCLEOTIDE SEQUENCE [LARGE SCALE GENOMIC DNA]</scope>
    <source>
        <strain evidence="7 8">NCTC10684</strain>
    </source>
</reference>
<feature type="chain" id="PRO_5016937632" evidence="5">
    <location>
        <begin position="26"/>
        <end position="424"/>
    </location>
</feature>
<dbReference type="Proteomes" id="UP000254701">
    <property type="component" value="Unassembled WGS sequence"/>
</dbReference>
<protein>
    <submittedName>
        <fullName evidence="7">Leucine-, isoleucine-, valine-, threonine-, and alanine-binding protein</fullName>
    </submittedName>
</protein>
<dbReference type="PANTHER" id="PTHR30483">
    <property type="entry name" value="LEUCINE-SPECIFIC-BINDING PROTEIN"/>
    <property type="match status" value="1"/>
</dbReference>
<name>A0A380WG92_AMIAI</name>
<evidence type="ECO:0000259" key="6">
    <source>
        <dbReference type="Pfam" id="PF13458"/>
    </source>
</evidence>
<dbReference type="InterPro" id="IPR028081">
    <property type="entry name" value="Leu-bd"/>
</dbReference>
<feature type="domain" description="Leucine-binding protein" evidence="6">
    <location>
        <begin position="31"/>
        <end position="349"/>
    </location>
</feature>
<dbReference type="OrthoDB" id="9791590at2"/>
<dbReference type="PRINTS" id="PR00337">
    <property type="entry name" value="LEUILEVALBP"/>
</dbReference>
<proteinExistence type="inferred from homology"/>
<dbReference type="EMBL" id="UFSM01000001">
    <property type="protein sequence ID" value="SUU87372.1"/>
    <property type="molecule type" value="Genomic_DNA"/>
</dbReference>
<dbReference type="RefSeq" id="WP_115729890.1">
    <property type="nucleotide sequence ID" value="NZ_BAAAVY010000015.1"/>
</dbReference>
<dbReference type="Gene3D" id="3.40.50.2300">
    <property type="match status" value="2"/>
</dbReference>
<dbReference type="AlphaFoldDB" id="A0A380WG92"/>